<dbReference type="SUPFAM" id="SSF51261">
    <property type="entry name" value="Duplicated hybrid motif"/>
    <property type="match status" value="1"/>
</dbReference>
<keyword evidence="3" id="KW-0732">Signal</keyword>
<dbReference type="InterPro" id="IPR016047">
    <property type="entry name" value="M23ase_b-sheet_dom"/>
</dbReference>
<organism evidence="5 6">
    <name type="scientific">Jeongeupia chitinilytica</name>
    <dbReference type="NCBI Taxonomy" id="1041641"/>
    <lineage>
        <taxon>Bacteria</taxon>
        <taxon>Pseudomonadati</taxon>
        <taxon>Pseudomonadota</taxon>
        <taxon>Betaproteobacteria</taxon>
        <taxon>Neisseriales</taxon>
        <taxon>Chitinibacteraceae</taxon>
        <taxon>Jeongeupia</taxon>
    </lineage>
</organism>
<protein>
    <submittedName>
        <fullName evidence="5">Lipoprotein</fullName>
    </submittedName>
</protein>
<keyword evidence="5" id="KW-0449">Lipoprotein</keyword>
<dbReference type="Gene3D" id="3.10.350.10">
    <property type="entry name" value="LysM domain"/>
    <property type="match status" value="1"/>
</dbReference>
<dbReference type="Pfam" id="PF01476">
    <property type="entry name" value="LysM"/>
    <property type="match status" value="1"/>
</dbReference>
<keyword evidence="6" id="KW-1185">Reference proteome</keyword>
<dbReference type="Proteomes" id="UP000604737">
    <property type="component" value="Unassembled WGS sequence"/>
</dbReference>
<evidence type="ECO:0000256" key="3">
    <source>
        <dbReference type="SAM" id="SignalP"/>
    </source>
</evidence>
<feature type="region of interest" description="Disordered" evidence="2">
    <location>
        <begin position="73"/>
        <end position="97"/>
    </location>
</feature>
<dbReference type="InterPro" id="IPR050570">
    <property type="entry name" value="Cell_wall_metabolism_enzyme"/>
</dbReference>
<dbReference type="InterPro" id="IPR011055">
    <property type="entry name" value="Dup_hybrid_motif"/>
</dbReference>
<comment type="similarity">
    <text evidence="1">Belongs to the E.coli NlpD/Haemophilus LppB family.</text>
</comment>
<dbReference type="SMART" id="SM00257">
    <property type="entry name" value="LysM"/>
    <property type="match status" value="1"/>
</dbReference>
<dbReference type="CDD" id="cd00118">
    <property type="entry name" value="LysM"/>
    <property type="match status" value="1"/>
</dbReference>
<feature type="signal peptide" evidence="3">
    <location>
        <begin position="1"/>
        <end position="23"/>
    </location>
</feature>
<proteinExistence type="inferred from homology"/>
<comment type="caution">
    <text evidence="5">The sequence shown here is derived from an EMBL/GenBank/DDBJ whole genome shotgun (WGS) entry which is preliminary data.</text>
</comment>
<dbReference type="PANTHER" id="PTHR21666:SF263">
    <property type="entry name" value="MUREIN HYDROLASE ACTIVATOR NLPD"/>
    <property type="match status" value="1"/>
</dbReference>
<feature type="domain" description="LysM" evidence="4">
    <location>
        <begin position="34"/>
        <end position="77"/>
    </location>
</feature>
<evidence type="ECO:0000313" key="5">
    <source>
        <dbReference type="EMBL" id="GHD58164.1"/>
    </source>
</evidence>
<evidence type="ECO:0000259" key="4">
    <source>
        <dbReference type="PROSITE" id="PS51782"/>
    </source>
</evidence>
<feature type="chain" id="PRO_5045315316" evidence="3">
    <location>
        <begin position="24"/>
        <end position="225"/>
    </location>
</feature>
<name>A0ABQ3GW87_9NEIS</name>
<accession>A0ABQ3GW87</accession>
<gene>
    <name evidence="5" type="ORF">GCM10007350_07640</name>
</gene>
<dbReference type="RefSeq" id="WP_189458837.1">
    <property type="nucleotide sequence ID" value="NZ_BMYO01000002.1"/>
</dbReference>
<dbReference type="CDD" id="cd12797">
    <property type="entry name" value="M23_peptidase"/>
    <property type="match status" value="1"/>
</dbReference>
<feature type="compositionally biased region" description="Low complexity" evidence="2">
    <location>
        <begin position="77"/>
        <end position="93"/>
    </location>
</feature>
<dbReference type="EMBL" id="BMYO01000002">
    <property type="protein sequence ID" value="GHD58164.1"/>
    <property type="molecule type" value="Genomic_DNA"/>
</dbReference>
<dbReference type="InterPro" id="IPR036779">
    <property type="entry name" value="LysM_dom_sf"/>
</dbReference>
<dbReference type="PANTHER" id="PTHR21666">
    <property type="entry name" value="PEPTIDASE-RELATED"/>
    <property type="match status" value="1"/>
</dbReference>
<reference evidence="6" key="1">
    <citation type="journal article" date="2019" name="Int. J. Syst. Evol. Microbiol.">
        <title>The Global Catalogue of Microorganisms (GCM) 10K type strain sequencing project: providing services to taxonomists for standard genome sequencing and annotation.</title>
        <authorList>
            <consortium name="The Broad Institute Genomics Platform"/>
            <consortium name="The Broad Institute Genome Sequencing Center for Infectious Disease"/>
            <person name="Wu L."/>
            <person name="Ma J."/>
        </authorList>
    </citation>
    <scope>NUCLEOTIDE SEQUENCE [LARGE SCALE GENOMIC DNA]</scope>
    <source>
        <strain evidence="6">KCTC 23701</strain>
    </source>
</reference>
<evidence type="ECO:0000256" key="2">
    <source>
        <dbReference type="SAM" id="MobiDB-lite"/>
    </source>
</evidence>
<dbReference type="InterPro" id="IPR018392">
    <property type="entry name" value="LysM"/>
</dbReference>
<evidence type="ECO:0000256" key="1">
    <source>
        <dbReference type="ARBA" id="ARBA00038420"/>
    </source>
</evidence>
<evidence type="ECO:0000313" key="6">
    <source>
        <dbReference type="Proteomes" id="UP000604737"/>
    </source>
</evidence>
<dbReference type="PROSITE" id="PS51782">
    <property type="entry name" value="LYSM"/>
    <property type="match status" value="1"/>
</dbReference>
<sequence length="225" mass="23504">MNLSPFLARIVPLAVAFLLTACAGTPDAGPAPAGYYRVAQGDTLWRIATKNSRSVAEIKRWNKLSDNDIQTGQLLRVTPPGGSPASSASSSKPVPAPAKPATVDIRLAWPVPGQVVARYNGSTMKGIALAVQPGEPVKAAAGGKVVYVGGGIRAYGNLIVIKHDARVITVYAYNRELLVKDGASVQAGQVIAKAGGTAGVPNDRMHFEVRVDGKAVDPSPYLPDR</sequence>
<dbReference type="Gene3D" id="2.70.70.10">
    <property type="entry name" value="Glucose Permease (Domain IIA)"/>
    <property type="match status" value="1"/>
</dbReference>
<dbReference type="Pfam" id="PF01551">
    <property type="entry name" value="Peptidase_M23"/>
    <property type="match status" value="1"/>
</dbReference>